<reference evidence="3" key="3">
    <citation type="journal article" date="2010" name="Genome Res.">
        <title>Population genomic sequencing of Coccidioides fungi reveals recent hybridization and transposon control.</title>
        <authorList>
            <person name="Neafsey D.E."/>
            <person name="Barker B.M."/>
            <person name="Sharpton T.J."/>
            <person name="Stajich J.E."/>
            <person name="Park D.J."/>
            <person name="Whiston E."/>
            <person name="Hung C.-Y."/>
            <person name="McMahan C."/>
            <person name="White J."/>
            <person name="Sykes S."/>
            <person name="Heiman D."/>
            <person name="Young S."/>
            <person name="Zeng Q."/>
            <person name="Abouelleil A."/>
            <person name="Aftuck L."/>
            <person name="Bessette D."/>
            <person name="Brown A."/>
            <person name="FitzGerald M."/>
            <person name="Lui A."/>
            <person name="Macdonald J.P."/>
            <person name="Priest M."/>
            <person name="Orbach M.J."/>
            <person name="Galgiani J.N."/>
            <person name="Kirkland T.N."/>
            <person name="Cole G.T."/>
            <person name="Birren B.W."/>
            <person name="Henn M.R."/>
            <person name="Taylor J.W."/>
            <person name="Rounsley S.D."/>
        </authorList>
    </citation>
    <scope>NUCLEOTIDE SEQUENCE [LARGE SCALE GENOMIC DNA]</scope>
    <source>
        <strain evidence="3">RMSCC 3488</strain>
    </source>
</reference>
<gene>
    <name evidence="2" type="ORF">CPAG_04332</name>
</gene>
<dbReference type="EMBL" id="DS268110">
    <property type="protein sequence ID" value="KMM68000.1"/>
    <property type="molecule type" value="Genomic_DNA"/>
</dbReference>
<proteinExistence type="predicted"/>
<sequence length="294" mass="33334">MKLLIAICLVVAFASGHEPRVRGQYDPAMIVVGVQMASLKPAITCWNTLNCSIGQLESMKIRDRIEFVQFMARSKLSFLEASNQFRAVEGTMDFFVRKGIANRGTWMSYINAAVVEAIQRGAAIALGESDNTGGNPATLKWADYFDQRKLGRFMNRDAHDRAWAVAEQTAVEYGIRLANSKPDIETPTTRERRWQQFTKIYRMVMQYRRTLLWLIKMAFNFTTPGLPMASEAFLDWFTDVTDATSTGFLAEIAWTLCALGLSWDGEDPIKDLEVILGMVTEFWEAFPTSRHLDN</sequence>
<accession>A0A0J6FFC1</accession>
<dbReference type="Proteomes" id="UP000054567">
    <property type="component" value="Unassembled WGS sequence"/>
</dbReference>
<feature type="signal peptide" evidence="1">
    <location>
        <begin position="1"/>
        <end position="16"/>
    </location>
</feature>
<dbReference type="AlphaFoldDB" id="A0A0J6FFC1"/>
<evidence type="ECO:0000313" key="3">
    <source>
        <dbReference type="Proteomes" id="UP000054567"/>
    </source>
</evidence>
<reference evidence="2 3" key="1">
    <citation type="submission" date="2007-06" db="EMBL/GenBank/DDBJ databases">
        <title>The Genome Sequence of Coccidioides posadasii RMSCC_3488.</title>
        <authorList>
            <consortium name="Coccidioides Genome Resources Consortium"/>
            <consortium name="The Broad Institute Genome Sequencing Platform"/>
            <person name="Henn M.R."/>
            <person name="Sykes S."/>
            <person name="Young S."/>
            <person name="Jaffe D."/>
            <person name="Berlin A."/>
            <person name="Alvarez P."/>
            <person name="Butler J."/>
            <person name="Gnerre S."/>
            <person name="Grabherr M."/>
            <person name="Mauceli E."/>
            <person name="Brockman W."/>
            <person name="Kodira C."/>
            <person name="Alvarado L."/>
            <person name="Zeng Q."/>
            <person name="Crawford M."/>
            <person name="Antoine C."/>
            <person name="Devon K."/>
            <person name="Galgiani J."/>
            <person name="Orsborn K."/>
            <person name="Lewis M.L."/>
            <person name="Nusbaum C."/>
            <person name="Galagan J."/>
            <person name="Birren B."/>
        </authorList>
    </citation>
    <scope>NUCLEOTIDE SEQUENCE [LARGE SCALE GENOMIC DNA]</scope>
    <source>
        <strain evidence="2 3">RMSCC 3488</strain>
    </source>
</reference>
<evidence type="ECO:0000256" key="1">
    <source>
        <dbReference type="SAM" id="SignalP"/>
    </source>
</evidence>
<name>A0A0J6FFC1_COCPO</name>
<dbReference type="VEuPathDB" id="FungiDB:CPAG_04332"/>
<organism evidence="2 3">
    <name type="scientific">Coccidioides posadasii RMSCC 3488</name>
    <dbReference type="NCBI Taxonomy" id="454284"/>
    <lineage>
        <taxon>Eukaryota</taxon>
        <taxon>Fungi</taxon>
        <taxon>Dikarya</taxon>
        <taxon>Ascomycota</taxon>
        <taxon>Pezizomycotina</taxon>
        <taxon>Eurotiomycetes</taxon>
        <taxon>Eurotiomycetidae</taxon>
        <taxon>Onygenales</taxon>
        <taxon>Onygenaceae</taxon>
        <taxon>Coccidioides</taxon>
    </lineage>
</organism>
<feature type="chain" id="PRO_5005271131" evidence="1">
    <location>
        <begin position="17"/>
        <end position="294"/>
    </location>
</feature>
<reference evidence="3" key="2">
    <citation type="journal article" date="2009" name="Genome Res.">
        <title>Comparative genomic analyses of the human fungal pathogens Coccidioides and their relatives.</title>
        <authorList>
            <person name="Sharpton T.J."/>
            <person name="Stajich J.E."/>
            <person name="Rounsley S.D."/>
            <person name="Gardner M.J."/>
            <person name="Wortman J.R."/>
            <person name="Jordar V.S."/>
            <person name="Maiti R."/>
            <person name="Kodira C.D."/>
            <person name="Neafsey D.E."/>
            <person name="Zeng Q."/>
            <person name="Hung C.-Y."/>
            <person name="McMahan C."/>
            <person name="Muszewska A."/>
            <person name="Grynberg M."/>
            <person name="Mandel M.A."/>
            <person name="Kellner E.M."/>
            <person name="Barker B.M."/>
            <person name="Galgiani J.N."/>
            <person name="Orbach M.J."/>
            <person name="Kirkland T.N."/>
            <person name="Cole G.T."/>
            <person name="Henn M.R."/>
            <person name="Birren B.W."/>
            <person name="Taylor J.W."/>
        </authorList>
    </citation>
    <scope>NUCLEOTIDE SEQUENCE [LARGE SCALE GENOMIC DNA]</scope>
    <source>
        <strain evidence="3">RMSCC 3488</strain>
    </source>
</reference>
<protein>
    <submittedName>
        <fullName evidence="2">Uncharacterized protein</fullName>
    </submittedName>
</protein>
<dbReference type="OrthoDB" id="3764165at2759"/>
<evidence type="ECO:0000313" key="2">
    <source>
        <dbReference type="EMBL" id="KMM68000.1"/>
    </source>
</evidence>
<keyword evidence="1" id="KW-0732">Signal</keyword>